<accession>A0A835M287</accession>
<proteinExistence type="predicted"/>
<name>A0A835M287_9MAGN</name>
<protein>
    <submittedName>
        <fullName evidence="1">Uncharacterized protein</fullName>
    </submittedName>
</protein>
<dbReference type="Gene3D" id="3.50.50.60">
    <property type="entry name" value="FAD/NAD(P)-binding domain"/>
    <property type="match status" value="1"/>
</dbReference>
<gene>
    <name evidence="1" type="ORF">IFM89_029106</name>
</gene>
<comment type="caution">
    <text evidence="1">The sequence shown here is derived from an EMBL/GenBank/DDBJ whole genome shotgun (WGS) entry which is preliminary data.</text>
</comment>
<evidence type="ECO:0000313" key="2">
    <source>
        <dbReference type="Proteomes" id="UP000631114"/>
    </source>
</evidence>
<dbReference type="InterPro" id="IPR036188">
    <property type="entry name" value="FAD/NAD-bd_sf"/>
</dbReference>
<organism evidence="1 2">
    <name type="scientific">Coptis chinensis</name>
    <dbReference type="NCBI Taxonomy" id="261450"/>
    <lineage>
        <taxon>Eukaryota</taxon>
        <taxon>Viridiplantae</taxon>
        <taxon>Streptophyta</taxon>
        <taxon>Embryophyta</taxon>
        <taxon>Tracheophyta</taxon>
        <taxon>Spermatophyta</taxon>
        <taxon>Magnoliopsida</taxon>
        <taxon>Ranunculales</taxon>
        <taxon>Ranunculaceae</taxon>
        <taxon>Coptidoideae</taxon>
        <taxon>Coptis</taxon>
    </lineage>
</organism>
<sequence length="108" mass="12359">MQACYIAAKALNNIKHGHWQIYRGSVLQATSLFSSGYKNRQSRRQPKRLSSLYALVKLDYKNITVLEKYHTVGGMCESVDIEGSCKIRRVGFHKFALIETTGKFQDMK</sequence>
<dbReference type="AlphaFoldDB" id="A0A835M287"/>
<keyword evidence="2" id="KW-1185">Reference proteome</keyword>
<evidence type="ECO:0000313" key="1">
    <source>
        <dbReference type="EMBL" id="KAF9616330.1"/>
    </source>
</evidence>
<reference evidence="1 2" key="1">
    <citation type="submission" date="2020-10" db="EMBL/GenBank/DDBJ databases">
        <title>The Coptis chinensis genome and diversification of protoberbering-type alkaloids.</title>
        <authorList>
            <person name="Wang B."/>
            <person name="Shu S."/>
            <person name="Song C."/>
            <person name="Liu Y."/>
        </authorList>
    </citation>
    <scope>NUCLEOTIDE SEQUENCE [LARGE SCALE GENOMIC DNA]</scope>
    <source>
        <strain evidence="1">HL-2020</strain>
        <tissue evidence="1">Leaf</tissue>
    </source>
</reference>
<dbReference type="Proteomes" id="UP000631114">
    <property type="component" value="Unassembled WGS sequence"/>
</dbReference>
<dbReference type="EMBL" id="JADFTS010000003">
    <property type="protein sequence ID" value="KAF9616330.1"/>
    <property type="molecule type" value="Genomic_DNA"/>
</dbReference>